<evidence type="ECO:0000256" key="1">
    <source>
        <dbReference type="ARBA" id="ARBA00023152"/>
    </source>
</evidence>
<dbReference type="PROSITE" id="PS00175">
    <property type="entry name" value="PG_MUTASE"/>
    <property type="match status" value="1"/>
</dbReference>
<dbReference type="Pfam" id="PF00300">
    <property type="entry name" value="His_Phos_1"/>
    <property type="match status" value="1"/>
</dbReference>
<dbReference type="PANTHER" id="PTHR48100:SF1">
    <property type="entry name" value="HISTIDINE PHOSPHATASE FAMILY PROTEIN-RELATED"/>
    <property type="match status" value="1"/>
</dbReference>
<dbReference type="InterPro" id="IPR001345">
    <property type="entry name" value="PG/BPGM_mutase_AS"/>
</dbReference>
<evidence type="ECO:0000256" key="4">
    <source>
        <dbReference type="PIRSR" id="PIRSR613078-2"/>
    </source>
</evidence>
<dbReference type="CDD" id="cd07067">
    <property type="entry name" value="HP_PGM_like"/>
    <property type="match status" value="1"/>
</dbReference>
<feature type="active site" description="Tele-phosphohistidine intermediate" evidence="3">
    <location>
        <position position="45"/>
    </location>
</feature>
<dbReference type="SMART" id="SM00855">
    <property type="entry name" value="PGAM"/>
    <property type="match status" value="1"/>
</dbReference>
<keyword evidence="2" id="KW-0413">Isomerase</keyword>
<dbReference type="SUPFAM" id="SSF53254">
    <property type="entry name" value="Phosphoglycerate mutase-like"/>
    <property type="match status" value="1"/>
</dbReference>
<dbReference type="Proteomes" id="UP000231932">
    <property type="component" value="Chromosome"/>
</dbReference>
<dbReference type="InterPro" id="IPR050275">
    <property type="entry name" value="PGM_Phosphatase"/>
</dbReference>
<sequence length="240" mass="27459">MAPFRCILETDRCQKPWQPPRTKGWRLMPETEGPVAFTQICLVRHGETAWNREQRLQGHRDVPLTDLGQQQAEAVARRLAEGHWDAVYSSDLMRARYTAEVIAKACGINFVTDPRLRERSYGQLEGLTRTEIAQRYPHLVGHGWEHEHSGVEPWERMADRAQEALADMTARHKGSRLIVVSHGGWIRALLGRLFPNWDLKSPIDNTSITVLHQEGDKWRLLVANDISHLVEPRISQGDVV</sequence>
<reference evidence="6" key="1">
    <citation type="submission" date="2017-11" db="EMBL/GenBank/DDBJ databases">
        <title>Complete Genome Sequence of Kyrpidia sp. Strain EA-1, a thermophilic, hydrogen-oxidizing Bacterium, isolated from the Azores.</title>
        <authorList>
            <person name="Reiner J.E."/>
            <person name="Lapp C.J."/>
            <person name="Bunk B."/>
            <person name="Gescher J."/>
        </authorList>
    </citation>
    <scope>NUCLEOTIDE SEQUENCE [LARGE SCALE GENOMIC DNA]</scope>
    <source>
        <strain evidence="6">EA-1</strain>
    </source>
</reference>
<dbReference type="Gene3D" id="3.40.50.1240">
    <property type="entry name" value="Phosphoglycerate mutase-like"/>
    <property type="match status" value="1"/>
</dbReference>
<dbReference type="GO" id="GO:0005737">
    <property type="term" value="C:cytoplasm"/>
    <property type="evidence" value="ECO:0007669"/>
    <property type="project" value="TreeGrafter"/>
</dbReference>
<accession>A0A2K8N6F5</accession>
<name>A0A2K8N6F5_9BACL</name>
<evidence type="ECO:0000313" key="5">
    <source>
        <dbReference type="EMBL" id="ATY84387.1"/>
    </source>
</evidence>
<proteinExistence type="predicted"/>
<protein>
    <submittedName>
        <fullName evidence="5">Histidine phosphatase family protein</fullName>
    </submittedName>
</protein>
<feature type="binding site" evidence="4">
    <location>
        <begin position="118"/>
        <end position="121"/>
    </location>
    <ligand>
        <name>substrate</name>
    </ligand>
</feature>
<dbReference type="KEGG" id="kyr:CVV65_05010"/>
<feature type="active site" description="Proton donor/acceptor" evidence="3">
    <location>
        <position position="118"/>
    </location>
</feature>
<keyword evidence="1" id="KW-0324">Glycolysis</keyword>
<dbReference type="PANTHER" id="PTHR48100">
    <property type="entry name" value="BROAD-SPECIFICITY PHOSPHATASE YOR283W-RELATED"/>
    <property type="match status" value="1"/>
</dbReference>
<feature type="binding site" evidence="4">
    <location>
        <position position="94"/>
    </location>
    <ligand>
        <name>substrate</name>
    </ligand>
</feature>
<dbReference type="InterPro" id="IPR013078">
    <property type="entry name" value="His_Pase_superF_clade-1"/>
</dbReference>
<keyword evidence="6" id="KW-1185">Reference proteome</keyword>
<evidence type="ECO:0000313" key="6">
    <source>
        <dbReference type="Proteomes" id="UP000231932"/>
    </source>
</evidence>
<dbReference type="AlphaFoldDB" id="A0A2K8N6F5"/>
<organism evidence="5 6">
    <name type="scientific">Kyrpidia spormannii</name>
    <dbReference type="NCBI Taxonomy" id="2055160"/>
    <lineage>
        <taxon>Bacteria</taxon>
        <taxon>Bacillati</taxon>
        <taxon>Bacillota</taxon>
        <taxon>Bacilli</taxon>
        <taxon>Bacillales</taxon>
        <taxon>Alicyclobacillaceae</taxon>
        <taxon>Kyrpidia</taxon>
    </lineage>
</organism>
<feature type="binding site" evidence="4">
    <location>
        <begin position="44"/>
        <end position="51"/>
    </location>
    <ligand>
        <name>substrate</name>
    </ligand>
</feature>
<dbReference type="InterPro" id="IPR029033">
    <property type="entry name" value="His_PPase_superfam"/>
</dbReference>
<evidence type="ECO:0000256" key="2">
    <source>
        <dbReference type="ARBA" id="ARBA00023235"/>
    </source>
</evidence>
<dbReference type="GO" id="GO:0016791">
    <property type="term" value="F:phosphatase activity"/>
    <property type="evidence" value="ECO:0007669"/>
    <property type="project" value="TreeGrafter"/>
</dbReference>
<evidence type="ECO:0000256" key="3">
    <source>
        <dbReference type="PIRSR" id="PIRSR613078-1"/>
    </source>
</evidence>
<dbReference type="EMBL" id="CP024955">
    <property type="protein sequence ID" value="ATY84387.1"/>
    <property type="molecule type" value="Genomic_DNA"/>
</dbReference>
<gene>
    <name evidence="5" type="ORF">CVV65_05010</name>
</gene>